<feature type="transmembrane region" description="Helical" evidence="21">
    <location>
        <begin position="12"/>
        <end position="30"/>
    </location>
</feature>
<evidence type="ECO:0000256" key="16">
    <source>
        <dbReference type="ARBA" id="ARBA00023136"/>
    </source>
</evidence>
<comment type="pathway">
    <text evidence="4 21">Protein modification; protein glycosylation.</text>
</comment>
<dbReference type="SMART" id="SM00382">
    <property type="entry name" value="AAA"/>
    <property type="match status" value="1"/>
</dbReference>
<dbReference type="InterPro" id="IPR003593">
    <property type="entry name" value="AAA+_ATPase"/>
</dbReference>
<feature type="domain" description="AAA+ ATPase" evidence="23">
    <location>
        <begin position="665"/>
        <end position="797"/>
    </location>
</feature>
<comment type="similarity">
    <text evidence="5">Belongs to the activator 1 small subunits family.</text>
</comment>
<sequence>MLVFWRRKSLGLICLISIMLTCYLYVSMYSENEIDERVWKSGDAEIQRQNPQNPQEQVRQQHDFDDDGGGGDEGEKLENNEEMENKKQINLAPPPNLDDPNSVTTFPDRSKEIDIDTDELGKINGKLEDDLQALGYKRYQFNGLLSDRIGSRRKIKDSRNAKCSDLQYAPDLPAASIVVCYFNESPSVLVRMVNSIFDRTKPEHIHEILLVDDSSEWENATVEAQRYKEKHSIEWQKVKFLKTEKNEGLIRAKIFGAKRADGEVLVFLDSHCEVNEDWLPPLLDQIKQNRRRVVCPIIDIIDAITMKYVESPVCTGGVNWAMTFKWDYPHRSYFEDPMNYVNPLKSPTMAGGLFAIDRDYFFEIGSYDEGMDVWGAENVEISFRIWTCGGELLIMPCSRVGHIFRRQRPYGIKTDSMGKNSVRLARVWLDEYLENFFEARPTYRTFTDYGDLTSRINLRQNLQCKPFKWYLENIYPELLPDNTPNQLNDKILMPGKKYLIKMANGTHCLSAENSQGRIANGNRVEMRKCNHLERMQQWKYSSTGELRPMGSSRMCLDSLRGISVILCHNQGAHQKWQVSTSGKLFNHSVGKCATGTNETNDLSSLKRPSGKSTPPPGVLLSDKMSKAQKNELAPWVEKYRPQILADIVGNENIVERLKVIAKEGNVPNIILSGPPGCGKTTSVWALARELLGDKVKDAVLELNASDERGIDVVRNRIKTFAQTRVTLPEGRHKIIILDEADSMTEGAQQALRRTMEMYSKTTRFALACNQSEKIIEPIQSRCALLRYTKLTAAELMSRVVEVAKAEDVNHDDGGLEAILFTAQGDMRQALNNLQATVNAYEQVNKENVLKVCDEPHPDLMIKMLAYCVDGKFFEASKIVHEFHRLGFSSDDIVSTLFRVVKTVELSKRVNEQLRQEFIREIAMCHMRIIQGLSSKLQLSRLVADLCRVSASV</sequence>
<dbReference type="GO" id="GO:0005634">
    <property type="term" value="C:nucleus"/>
    <property type="evidence" value="ECO:0007669"/>
    <property type="project" value="UniProtKB-SubCell"/>
</dbReference>
<dbReference type="InterPro" id="IPR027417">
    <property type="entry name" value="P-loop_NTPase"/>
</dbReference>
<keyword evidence="9" id="KW-0479">Metal-binding</keyword>
<evidence type="ECO:0000256" key="3">
    <source>
        <dbReference type="ARBA" id="ARBA00004323"/>
    </source>
</evidence>
<dbReference type="EC" id="2.4.1.-" evidence="21"/>
<keyword evidence="15 21" id="KW-0333">Golgi apparatus</keyword>
<evidence type="ECO:0000256" key="22">
    <source>
        <dbReference type="SAM" id="MobiDB-lite"/>
    </source>
</evidence>
<dbReference type="GO" id="GO:0046872">
    <property type="term" value="F:metal ion binding"/>
    <property type="evidence" value="ECO:0007669"/>
    <property type="project" value="UniProtKB-KW"/>
</dbReference>
<comment type="cofactor">
    <cofactor evidence="1 21">
        <name>Mn(2+)</name>
        <dbReference type="ChEBI" id="CHEBI:29035"/>
    </cofactor>
</comment>
<proteinExistence type="inferred from homology"/>
<dbReference type="FunFam" id="3.40.50.300:FF:000107">
    <property type="entry name" value="Replication factor C subunit 4"/>
    <property type="match status" value="1"/>
</dbReference>
<dbReference type="Gene3D" id="2.80.10.50">
    <property type="match status" value="1"/>
</dbReference>
<dbReference type="GO" id="GO:0006260">
    <property type="term" value="P:DNA replication"/>
    <property type="evidence" value="ECO:0007669"/>
    <property type="project" value="UniProtKB-KW"/>
</dbReference>
<dbReference type="CDD" id="cd00009">
    <property type="entry name" value="AAA"/>
    <property type="match status" value="1"/>
</dbReference>
<evidence type="ECO:0000256" key="14">
    <source>
        <dbReference type="ARBA" id="ARBA00022989"/>
    </source>
</evidence>
<evidence type="ECO:0000256" key="18">
    <source>
        <dbReference type="ARBA" id="ARBA00023180"/>
    </source>
</evidence>
<dbReference type="GO" id="GO:0005524">
    <property type="term" value="F:ATP binding"/>
    <property type="evidence" value="ECO:0007669"/>
    <property type="project" value="UniProtKB-KW"/>
</dbReference>
<evidence type="ECO:0000256" key="5">
    <source>
        <dbReference type="ARBA" id="ARBA00005378"/>
    </source>
</evidence>
<dbReference type="GO" id="GO:0030246">
    <property type="term" value="F:carbohydrate binding"/>
    <property type="evidence" value="ECO:0007669"/>
    <property type="project" value="UniProtKB-KW"/>
</dbReference>
<dbReference type="SMART" id="SM00458">
    <property type="entry name" value="RICIN"/>
    <property type="match status" value="1"/>
</dbReference>
<accession>A0AAE9ENG7</accession>
<keyword evidence="21" id="KW-0328">Glycosyltransferase</keyword>
<evidence type="ECO:0000313" key="26">
    <source>
        <dbReference type="Proteomes" id="UP000829354"/>
    </source>
</evidence>
<dbReference type="CDD" id="cd18140">
    <property type="entry name" value="HLD_clamp_RFC"/>
    <property type="match status" value="1"/>
</dbReference>
<evidence type="ECO:0000256" key="6">
    <source>
        <dbReference type="ARBA" id="ARBA00005680"/>
    </source>
</evidence>
<dbReference type="InterPro" id="IPR001173">
    <property type="entry name" value="Glyco_trans_2-like"/>
</dbReference>
<organism evidence="25 26">
    <name type="scientific">Caenorhabditis briggsae</name>
    <dbReference type="NCBI Taxonomy" id="6238"/>
    <lineage>
        <taxon>Eukaryota</taxon>
        <taxon>Metazoa</taxon>
        <taxon>Ecdysozoa</taxon>
        <taxon>Nematoda</taxon>
        <taxon>Chromadorea</taxon>
        <taxon>Rhabditida</taxon>
        <taxon>Rhabditina</taxon>
        <taxon>Rhabditomorpha</taxon>
        <taxon>Rhabditoidea</taxon>
        <taxon>Rhabditidae</taxon>
        <taxon>Peloderinae</taxon>
        <taxon>Caenorhabditis</taxon>
    </lineage>
</organism>
<gene>
    <name evidence="25" type="ORF">L5515_005474</name>
</gene>
<keyword evidence="11" id="KW-0547">Nucleotide-binding</keyword>
<dbReference type="CDD" id="cd02510">
    <property type="entry name" value="pp-GalNAc-T"/>
    <property type="match status" value="1"/>
</dbReference>
<dbReference type="GO" id="GO:0016757">
    <property type="term" value="F:glycosyltransferase activity"/>
    <property type="evidence" value="ECO:0007669"/>
    <property type="project" value="UniProtKB-KW"/>
</dbReference>
<dbReference type="InterPro" id="IPR003959">
    <property type="entry name" value="ATPase_AAA_core"/>
</dbReference>
<dbReference type="SUPFAM" id="SSF53448">
    <property type="entry name" value="Nucleotide-diphospho-sugar transferases"/>
    <property type="match status" value="1"/>
</dbReference>
<keyword evidence="17 21" id="KW-1015">Disulfide bond</keyword>
<keyword evidence="19 21" id="KW-0464">Manganese</keyword>
<dbReference type="Proteomes" id="UP000829354">
    <property type="component" value="Chromosome III"/>
</dbReference>
<feature type="domain" description="Ricin B lectin" evidence="24">
    <location>
        <begin position="496"/>
        <end position="615"/>
    </location>
</feature>
<feature type="compositionally biased region" description="Polar residues" evidence="22">
    <location>
        <begin position="47"/>
        <end position="58"/>
    </location>
</feature>
<dbReference type="InterPro" id="IPR029044">
    <property type="entry name" value="Nucleotide-diphossugar_trans"/>
</dbReference>
<name>A0AAE9ENG7_CAEBR</name>
<evidence type="ECO:0000256" key="10">
    <source>
        <dbReference type="ARBA" id="ARBA00022734"/>
    </source>
</evidence>
<keyword evidence="10 21" id="KW-0430">Lectin</keyword>
<keyword evidence="26" id="KW-1185">Reference proteome</keyword>
<evidence type="ECO:0000256" key="12">
    <source>
        <dbReference type="ARBA" id="ARBA00022840"/>
    </source>
</evidence>
<evidence type="ECO:0000256" key="8">
    <source>
        <dbReference type="ARBA" id="ARBA00022705"/>
    </source>
</evidence>
<dbReference type="PANTHER" id="PTHR11675:SF63">
    <property type="entry name" value="POLYPEPTIDE N-ACETYLGALACTOSAMINYLTRANSFERASE"/>
    <property type="match status" value="1"/>
</dbReference>
<evidence type="ECO:0000256" key="17">
    <source>
        <dbReference type="ARBA" id="ARBA00023157"/>
    </source>
</evidence>
<dbReference type="FunFam" id="1.10.8.60:FF:000012">
    <property type="entry name" value="Replication factor C subunit 4"/>
    <property type="match status" value="1"/>
</dbReference>
<evidence type="ECO:0000313" key="25">
    <source>
        <dbReference type="EMBL" id="UMM25801.1"/>
    </source>
</evidence>
<dbReference type="Pfam" id="PF00652">
    <property type="entry name" value="Ricin_B_lectin"/>
    <property type="match status" value="1"/>
</dbReference>
<feature type="region of interest" description="Disordered" evidence="22">
    <location>
        <begin position="46"/>
        <end position="110"/>
    </location>
</feature>
<keyword evidence="7 21" id="KW-0812">Transmembrane</keyword>
<dbReference type="Gene3D" id="1.10.8.60">
    <property type="match status" value="1"/>
</dbReference>
<comment type="subcellular location">
    <subcellularLocation>
        <location evidence="3 21">Golgi apparatus membrane</location>
        <topology evidence="3 21">Single-pass type II membrane protein</topology>
    </subcellularLocation>
    <subcellularLocation>
        <location evidence="2">Nucleus</location>
    </subcellularLocation>
</comment>
<dbReference type="SUPFAM" id="SSF50370">
    <property type="entry name" value="Ricin B-like lectins"/>
    <property type="match status" value="1"/>
</dbReference>
<dbReference type="GO" id="GO:0000139">
    <property type="term" value="C:Golgi membrane"/>
    <property type="evidence" value="ECO:0007669"/>
    <property type="project" value="UniProtKB-SubCell"/>
</dbReference>
<dbReference type="EMBL" id="CP092622">
    <property type="protein sequence ID" value="UMM25801.1"/>
    <property type="molecule type" value="Genomic_DNA"/>
</dbReference>
<keyword evidence="13" id="KW-0735">Signal-anchor</keyword>
<keyword evidence="14 21" id="KW-1133">Transmembrane helix</keyword>
<evidence type="ECO:0000256" key="15">
    <source>
        <dbReference type="ARBA" id="ARBA00023034"/>
    </source>
</evidence>
<dbReference type="GO" id="GO:0003677">
    <property type="term" value="F:DNA binding"/>
    <property type="evidence" value="ECO:0007669"/>
    <property type="project" value="InterPro"/>
</dbReference>
<dbReference type="AlphaFoldDB" id="A0AAE9ENG7"/>
<evidence type="ECO:0000256" key="7">
    <source>
        <dbReference type="ARBA" id="ARBA00022692"/>
    </source>
</evidence>
<keyword evidence="8" id="KW-0235">DNA replication</keyword>
<dbReference type="InterPro" id="IPR045885">
    <property type="entry name" value="GalNAc-T"/>
</dbReference>
<dbReference type="PROSITE" id="PS50231">
    <property type="entry name" value="RICIN_B_LECTIN"/>
    <property type="match status" value="1"/>
</dbReference>
<reference evidence="25 26" key="1">
    <citation type="submission" date="2022-04" db="EMBL/GenBank/DDBJ databases">
        <title>Chromosome-level reference genomes for two strains of Caenorhabditis briggsae: an improved platform for comparative genomics.</title>
        <authorList>
            <person name="Stevens L."/>
            <person name="Andersen E."/>
        </authorList>
    </citation>
    <scope>NUCLEOTIDE SEQUENCE [LARGE SCALE GENOMIC DNA]</scope>
    <source>
        <strain evidence="25">VX34</strain>
        <tissue evidence="25">Whole-organism</tissue>
    </source>
</reference>
<dbReference type="Pfam" id="PF08542">
    <property type="entry name" value="Rep_fac_C"/>
    <property type="match status" value="1"/>
</dbReference>
<dbReference type="PANTHER" id="PTHR11675">
    <property type="entry name" value="N-ACETYLGALACTOSAMINYLTRANSFERASE"/>
    <property type="match status" value="1"/>
</dbReference>
<evidence type="ECO:0000256" key="9">
    <source>
        <dbReference type="ARBA" id="ARBA00022723"/>
    </source>
</evidence>
<evidence type="ECO:0000259" key="23">
    <source>
        <dbReference type="SMART" id="SM00382"/>
    </source>
</evidence>
<keyword evidence="18" id="KW-0325">Glycoprotein</keyword>
<evidence type="ECO:0000256" key="20">
    <source>
        <dbReference type="ARBA" id="ARBA00023242"/>
    </source>
</evidence>
<protein>
    <recommendedName>
        <fullName evidence="21">Polypeptide N-acetylgalactosaminyltransferase</fullName>
        <ecNumber evidence="21">2.4.1.-</ecNumber>
    </recommendedName>
    <alternativeName>
        <fullName evidence="21">Protein-UDP acetylgalactosaminyltransferase</fullName>
    </alternativeName>
</protein>
<dbReference type="InterPro" id="IPR035992">
    <property type="entry name" value="Ricin_B-like_lectins"/>
</dbReference>
<dbReference type="InterPro" id="IPR000772">
    <property type="entry name" value="Ricin_B_lectin"/>
</dbReference>
<dbReference type="GO" id="GO:0016887">
    <property type="term" value="F:ATP hydrolysis activity"/>
    <property type="evidence" value="ECO:0007669"/>
    <property type="project" value="InterPro"/>
</dbReference>
<dbReference type="FunFam" id="3.90.550.10:FF:000294">
    <property type="entry name" value="Polypeptide N-acetylgalactosaminyltransferase"/>
    <property type="match status" value="1"/>
</dbReference>
<feature type="compositionally biased region" description="Basic and acidic residues" evidence="22">
    <location>
        <begin position="73"/>
        <end position="87"/>
    </location>
</feature>
<dbReference type="InterPro" id="IPR008921">
    <property type="entry name" value="DNA_pol3_clamp-load_cplx_C"/>
</dbReference>
<keyword evidence="12" id="KW-0067">ATP-binding</keyword>
<keyword evidence="16 21" id="KW-0472">Membrane</keyword>
<dbReference type="SUPFAM" id="SSF48019">
    <property type="entry name" value="post-AAA+ oligomerization domain-like"/>
    <property type="match status" value="1"/>
</dbReference>
<dbReference type="NCBIfam" id="NF001679">
    <property type="entry name" value="PRK00440.1"/>
    <property type="match status" value="1"/>
</dbReference>
<dbReference type="InterPro" id="IPR047854">
    <property type="entry name" value="RFC_lid"/>
</dbReference>
<evidence type="ECO:0000256" key="4">
    <source>
        <dbReference type="ARBA" id="ARBA00004922"/>
    </source>
</evidence>
<evidence type="ECO:0000256" key="21">
    <source>
        <dbReference type="RuleBase" id="RU361242"/>
    </source>
</evidence>
<dbReference type="Pfam" id="PF00004">
    <property type="entry name" value="AAA"/>
    <property type="match status" value="1"/>
</dbReference>
<evidence type="ECO:0000256" key="2">
    <source>
        <dbReference type="ARBA" id="ARBA00004123"/>
    </source>
</evidence>
<evidence type="ECO:0000256" key="13">
    <source>
        <dbReference type="ARBA" id="ARBA00022968"/>
    </source>
</evidence>
<dbReference type="Gene3D" id="1.20.272.10">
    <property type="match status" value="1"/>
</dbReference>
<keyword evidence="20" id="KW-0539">Nucleus</keyword>
<feature type="region of interest" description="Disordered" evidence="22">
    <location>
        <begin position="596"/>
        <end position="621"/>
    </location>
</feature>
<evidence type="ECO:0000256" key="19">
    <source>
        <dbReference type="ARBA" id="ARBA00023211"/>
    </source>
</evidence>
<dbReference type="Pfam" id="PF00535">
    <property type="entry name" value="Glycos_transf_2"/>
    <property type="match status" value="1"/>
</dbReference>
<keyword evidence="21" id="KW-0808">Transferase</keyword>
<evidence type="ECO:0000256" key="1">
    <source>
        <dbReference type="ARBA" id="ARBA00001936"/>
    </source>
</evidence>
<dbReference type="Gene3D" id="3.40.50.300">
    <property type="entry name" value="P-loop containing nucleotide triphosphate hydrolases"/>
    <property type="match status" value="1"/>
</dbReference>
<evidence type="ECO:0000259" key="24">
    <source>
        <dbReference type="SMART" id="SM00458"/>
    </source>
</evidence>
<dbReference type="SUPFAM" id="SSF52540">
    <property type="entry name" value="P-loop containing nucleoside triphosphate hydrolases"/>
    <property type="match status" value="1"/>
</dbReference>
<dbReference type="Gene3D" id="3.90.550.10">
    <property type="entry name" value="Spore Coat Polysaccharide Biosynthesis Protein SpsA, Chain A"/>
    <property type="match status" value="1"/>
</dbReference>
<comment type="similarity">
    <text evidence="6 21">Belongs to the glycosyltransferase 2 family. GalNAc-T subfamily.</text>
</comment>
<evidence type="ECO:0000256" key="11">
    <source>
        <dbReference type="ARBA" id="ARBA00022741"/>
    </source>
</evidence>
<dbReference type="InterPro" id="IPR013748">
    <property type="entry name" value="Rep_factorC_C"/>
</dbReference>